<reference evidence="3" key="1">
    <citation type="submission" date="2021-02" db="EMBL/GenBank/DDBJ databases">
        <authorList>
            <person name="Nieuwenhuis M."/>
            <person name="Van De Peppel L.J.J."/>
        </authorList>
    </citation>
    <scope>NUCLEOTIDE SEQUENCE</scope>
    <source>
        <strain evidence="3">D49</strain>
    </source>
</reference>
<feature type="compositionally biased region" description="Polar residues" evidence="1">
    <location>
        <begin position="181"/>
        <end position="193"/>
    </location>
</feature>
<feature type="compositionally biased region" description="Polar residues" evidence="1">
    <location>
        <begin position="208"/>
        <end position="222"/>
    </location>
</feature>
<keyword evidence="4" id="KW-1185">Reference proteome</keyword>
<keyword evidence="2" id="KW-0732">Signal</keyword>
<feature type="region of interest" description="Disordered" evidence="1">
    <location>
        <begin position="181"/>
        <end position="222"/>
    </location>
</feature>
<evidence type="ECO:0000256" key="1">
    <source>
        <dbReference type="SAM" id="MobiDB-lite"/>
    </source>
</evidence>
<comment type="caution">
    <text evidence="3">The sequence shown here is derived from an EMBL/GenBank/DDBJ whole genome shotgun (WGS) entry which is preliminary data.</text>
</comment>
<gene>
    <name evidence="3" type="ORF">H0H81_006411</name>
</gene>
<evidence type="ECO:0000256" key="2">
    <source>
        <dbReference type="SAM" id="SignalP"/>
    </source>
</evidence>
<feature type="chain" id="PRO_5040126123" evidence="2">
    <location>
        <begin position="22"/>
        <end position="222"/>
    </location>
</feature>
<feature type="compositionally biased region" description="Low complexity" evidence="1">
    <location>
        <begin position="197"/>
        <end position="207"/>
    </location>
</feature>
<feature type="signal peptide" evidence="2">
    <location>
        <begin position="1"/>
        <end position="21"/>
    </location>
</feature>
<evidence type="ECO:0000313" key="4">
    <source>
        <dbReference type="Proteomes" id="UP000717328"/>
    </source>
</evidence>
<dbReference type="Proteomes" id="UP000717328">
    <property type="component" value="Unassembled WGS sequence"/>
</dbReference>
<name>A0A9P7FV16_9AGAR</name>
<protein>
    <submittedName>
        <fullName evidence="3">Uncharacterized protein</fullName>
    </submittedName>
</protein>
<proteinExistence type="predicted"/>
<evidence type="ECO:0000313" key="3">
    <source>
        <dbReference type="EMBL" id="KAG5639152.1"/>
    </source>
</evidence>
<dbReference type="AlphaFoldDB" id="A0A9P7FV16"/>
<organism evidence="3 4">
    <name type="scientific">Sphagnurus paluster</name>
    <dbReference type="NCBI Taxonomy" id="117069"/>
    <lineage>
        <taxon>Eukaryota</taxon>
        <taxon>Fungi</taxon>
        <taxon>Dikarya</taxon>
        <taxon>Basidiomycota</taxon>
        <taxon>Agaricomycotina</taxon>
        <taxon>Agaricomycetes</taxon>
        <taxon>Agaricomycetidae</taxon>
        <taxon>Agaricales</taxon>
        <taxon>Tricholomatineae</taxon>
        <taxon>Lyophyllaceae</taxon>
        <taxon>Sphagnurus</taxon>
    </lineage>
</organism>
<reference evidence="3" key="2">
    <citation type="submission" date="2021-10" db="EMBL/GenBank/DDBJ databases">
        <title>Phylogenomics reveals ancestral predisposition of the termite-cultivated fungus Termitomyces towards a domesticated lifestyle.</title>
        <authorList>
            <person name="Auxier B."/>
            <person name="Grum-Grzhimaylo A."/>
            <person name="Cardenas M.E."/>
            <person name="Lodge J.D."/>
            <person name="Laessoe T."/>
            <person name="Pedersen O."/>
            <person name="Smith M.E."/>
            <person name="Kuyper T.W."/>
            <person name="Franco-Molano E.A."/>
            <person name="Baroni T.J."/>
            <person name="Aanen D.K."/>
        </authorList>
    </citation>
    <scope>NUCLEOTIDE SEQUENCE</scope>
    <source>
        <strain evidence="3">D49</strain>
    </source>
</reference>
<accession>A0A9P7FV16</accession>
<sequence length="222" mass="21510">MFSSAALTSVTVLAILLGGQATPIGFSSAPVSSGGAVGSSTAFASVPDTSTVQGSSINVPSASEFSVSSTLFKSVGGTETASKTATSSVGTSTLEVPIHTSTGTAIESGLPSGTSTLVVPEETSTFNVPVGTSTAFPSSLAPSSASHTKSFVIRGLSSALPSVSAWSSSVFPTGTPVVDATSTFEGPSETSIANIPGGTSSGLLSSGNPASASQTETAPLGH</sequence>
<dbReference type="EMBL" id="JABCKI010005730">
    <property type="protein sequence ID" value="KAG5639152.1"/>
    <property type="molecule type" value="Genomic_DNA"/>
</dbReference>